<reference evidence="1 2" key="1">
    <citation type="journal article" date="2016" name="Front. Microbiol.">
        <title>Comparative Genomics Analysis of Streptomyces Species Reveals Their Adaptation to the Marine Environment and Their Diversity at the Genomic Level.</title>
        <authorList>
            <person name="Tian X."/>
            <person name="Zhang Z."/>
            <person name="Yang T."/>
            <person name="Chen M."/>
            <person name="Li J."/>
            <person name="Chen F."/>
            <person name="Yang J."/>
            <person name="Li W."/>
            <person name="Zhang B."/>
            <person name="Zhang Z."/>
            <person name="Wu J."/>
            <person name="Zhang C."/>
            <person name="Long L."/>
            <person name="Xiao J."/>
        </authorList>
    </citation>
    <scope>NUCLEOTIDE SEQUENCE [LARGE SCALE GENOMIC DNA]</scope>
    <source>
        <strain evidence="1 2">SCSIO 02100</strain>
    </source>
</reference>
<evidence type="ECO:0008006" key="3">
    <source>
        <dbReference type="Google" id="ProtNLM"/>
    </source>
</evidence>
<gene>
    <name evidence="1" type="ORF">AN216_01635</name>
</gene>
<protein>
    <recommendedName>
        <fullName evidence="3">DivIVA domain-containing protein</fullName>
    </recommendedName>
</protein>
<dbReference type="PATRIC" id="fig|1075402.3.peg.3708"/>
<dbReference type="EMBL" id="LJGU01000093">
    <property type="protein sequence ID" value="OEV05695.1"/>
    <property type="molecule type" value="Genomic_DNA"/>
</dbReference>
<dbReference type="Proteomes" id="UP000176101">
    <property type="component" value="Unassembled WGS sequence"/>
</dbReference>
<dbReference type="AlphaFoldDB" id="A0A1E7KP35"/>
<organism evidence="1 2">
    <name type="scientific">Streptomyces oceani</name>
    <dbReference type="NCBI Taxonomy" id="1075402"/>
    <lineage>
        <taxon>Bacteria</taxon>
        <taxon>Bacillati</taxon>
        <taxon>Actinomycetota</taxon>
        <taxon>Actinomycetes</taxon>
        <taxon>Kitasatosporales</taxon>
        <taxon>Streptomycetaceae</taxon>
        <taxon>Streptomyces</taxon>
    </lineage>
</organism>
<name>A0A1E7KP35_9ACTN</name>
<keyword evidence="2" id="KW-1185">Reference proteome</keyword>
<accession>A0A1E7KP35</accession>
<dbReference type="STRING" id="1075402.AN216_01635"/>
<sequence>MSDTSPFGFDVVRRGYDREQVDDHVRKLVADHDSALARITSLEKRIEELHLETQSDNPSDPTGTP</sequence>
<evidence type="ECO:0000313" key="2">
    <source>
        <dbReference type="Proteomes" id="UP000176101"/>
    </source>
</evidence>
<comment type="caution">
    <text evidence="1">The sequence shown here is derived from an EMBL/GenBank/DDBJ whole genome shotgun (WGS) entry which is preliminary data.</text>
</comment>
<proteinExistence type="predicted"/>
<evidence type="ECO:0000313" key="1">
    <source>
        <dbReference type="EMBL" id="OEV05695.1"/>
    </source>
</evidence>
<dbReference type="Gene3D" id="6.10.250.660">
    <property type="match status" value="1"/>
</dbReference>